<sequence>NNSLLQTRGRLHSIAEMVTDWAPRSACLYSSPRLSGPYAGTRCGPPRASVSGTVPAPSGVL</sequence>
<evidence type="ECO:0000313" key="2">
    <source>
        <dbReference type="Proteomes" id="UP000663852"/>
    </source>
</evidence>
<proteinExistence type="predicted"/>
<reference evidence="1" key="1">
    <citation type="submission" date="2021-02" db="EMBL/GenBank/DDBJ databases">
        <authorList>
            <person name="Nowell W R."/>
        </authorList>
    </citation>
    <scope>NUCLEOTIDE SEQUENCE</scope>
</reference>
<accession>A0A815Y4X9</accession>
<gene>
    <name evidence="1" type="ORF">EDS130_LOCUS46790</name>
</gene>
<dbReference type="EMBL" id="CAJNOJ010003772">
    <property type="protein sequence ID" value="CAF1565403.1"/>
    <property type="molecule type" value="Genomic_DNA"/>
</dbReference>
<evidence type="ECO:0000313" key="1">
    <source>
        <dbReference type="EMBL" id="CAF1565403.1"/>
    </source>
</evidence>
<organism evidence="1 2">
    <name type="scientific">Adineta ricciae</name>
    <name type="common">Rotifer</name>
    <dbReference type="NCBI Taxonomy" id="249248"/>
    <lineage>
        <taxon>Eukaryota</taxon>
        <taxon>Metazoa</taxon>
        <taxon>Spiralia</taxon>
        <taxon>Gnathifera</taxon>
        <taxon>Rotifera</taxon>
        <taxon>Eurotatoria</taxon>
        <taxon>Bdelloidea</taxon>
        <taxon>Adinetida</taxon>
        <taxon>Adinetidae</taxon>
        <taxon>Adineta</taxon>
    </lineage>
</organism>
<feature type="non-terminal residue" evidence="1">
    <location>
        <position position="1"/>
    </location>
</feature>
<dbReference type="AlphaFoldDB" id="A0A815Y4X9"/>
<protein>
    <submittedName>
        <fullName evidence="1">Uncharacterized protein</fullName>
    </submittedName>
</protein>
<comment type="caution">
    <text evidence="1">The sequence shown here is derived from an EMBL/GenBank/DDBJ whole genome shotgun (WGS) entry which is preliminary data.</text>
</comment>
<dbReference type="Proteomes" id="UP000663852">
    <property type="component" value="Unassembled WGS sequence"/>
</dbReference>
<name>A0A815Y4X9_ADIRI</name>